<dbReference type="GO" id="GO:0032259">
    <property type="term" value="P:methylation"/>
    <property type="evidence" value="ECO:0007669"/>
    <property type="project" value="UniProtKB-KW"/>
</dbReference>
<proteinExistence type="predicted"/>
<name>A0ABQ5L1L3_9EUKA</name>
<keyword evidence="1" id="KW-0489">Methyltransferase</keyword>
<dbReference type="InterPro" id="IPR007536">
    <property type="entry name" value="16SrRNA_methylTrfase_J"/>
</dbReference>
<keyword evidence="1" id="KW-0808">Transferase</keyword>
<dbReference type="Gene3D" id="3.40.50.150">
    <property type="entry name" value="Vaccinia Virus protein VP39"/>
    <property type="match status" value="1"/>
</dbReference>
<sequence>MSRVEVIHADYRGYLKSQPDNAFDVVYFDPMFQHTNEKSKSMAAIKDFALGAPLEMDSIEEALRVCRKRVVVKERIGGGVFKKLGIRHRVGDIRFGAVVYGVIEKNSLKNQ</sequence>
<comment type="caution">
    <text evidence="1">The sequence shown here is derived from an EMBL/GenBank/DDBJ whole genome shotgun (WGS) entry which is preliminary data.</text>
</comment>
<evidence type="ECO:0000313" key="2">
    <source>
        <dbReference type="Proteomes" id="UP001057375"/>
    </source>
</evidence>
<dbReference type="InterPro" id="IPR029063">
    <property type="entry name" value="SAM-dependent_MTases_sf"/>
</dbReference>
<protein>
    <submittedName>
        <fullName evidence="1">Ribosomal RNA small subunit methyltransferase J like protein</fullName>
    </submittedName>
</protein>
<gene>
    <name evidence="1" type="ORF">ADUPG1_003647</name>
</gene>
<organism evidence="1 2">
    <name type="scientific">Aduncisulcus paluster</name>
    <dbReference type="NCBI Taxonomy" id="2918883"/>
    <lineage>
        <taxon>Eukaryota</taxon>
        <taxon>Metamonada</taxon>
        <taxon>Carpediemonas-like organisms</taxon>
        <taxon>Aduncisulcus</taxon>
    </lineage>
</organism>
<dbReference type="GO" id="GO:0008168">
    <property type="term" value="F:methyltransferase activity"/>
    <property type="evidence" value="ECO:0007669"/>
    <property type="project" value="UniProtKB-KW"/>
</dbReference>
<dbReference type="Proteomes" id="UP001057375">
    <property type="component" value="Unassembled WGS sequence"/>
</dbReference>
<keyword evidence="2" id="KW-1185">Reference proteome</keyword>
<accession>A0ABQ5L1L3</accession>
<dbReference type="PANTHER" id="PTHR36112:SF1">
    <property type="entry name" value="RIBOSOMAL RNA SMALL SUBUNIT METHYLTRANSFERASE J"/>
    <property type="match status" value="1"/>
</dbReference>
<dbReference type="Pfam" id="PF04445">
    <property type="entry name" value="SAM_MT"/>
    <property type="match status" value="1"/>
</dbReference>
<dbReference type="EMBL" id="BQXS01005072">
    <property type="protein sequence ID" value="GKT37709.1"/>
    <property type="molecule type" value="Genomic_DNA"/>
</dbReference>
<dbReference type="SUPFAM" id="SSF53335">
    <property type="entry name" value="S-adenosyl-L-methionine-dependent methyltransferases"/>
    <property type="match status" value="1"/>
</dbReference>
<reference evidence="1" key="1">
    <citation type="submission" date="2022-03" db="EMBL/GenBank/DDBJ databases">
        <title>Draft genome sequence of Aduncisulcus paluster, a free-living microaerophilic Fornicata.</title>
        <authorList>
            <person name="Yuyama I."/>
            <person name="Kume K."/>
            <person name="Tamura T."/>
            <person name="Inagaki Y."/>
            <person name="Hashimoto T."/>
        </authorList>
    </citation>
    <scope>NUCLEOTIDE SEQUENCE</scope>
    <source>
        <strain evidence="1">NY0171</strain>
    </source>
</reference>
<evidence type="ECO:0000313" key="1">
    <source>
        <dbReference type="EMBL" id="GKT37709.1"/>
    </source>
</evidence>
<dbReference type="PANTHER" id="PTHR36112">
    <property type="entry name" value="RIBOSOMAL RNA SMALL SUBUNIT METHYLTRANSFERASE J"/>
    <property type="match status" value="1"/>
</dbReference>